<gene>
    <name evidence="1" type="ORF">ANN_15426</name>
</gene>
<sequence>MGESRNAYRVLVGRLEGKRPLGMPRRRWEDNIKMDLREVGYDCRDWINLAHDRDQWRAYVRAAMNLRVPQKPVVNYPKIGLNFIIDTNKASLMRQSLKVPTPEPEGSDSRGVGFRLQSHKVPTLEPDNSSTIPNMHYIANHYSLMLAGSEFQSLGRDIVKEDEYEEVRWDGIVKYCFMARACVQIVVGRKVSEARRQVRRNRRVQDFEEKEKTINLISQSAKIFLRILNRRLYSEMEEQLEEEQFRFGKGKGMDAIGLLRTIDERYLEKNKEMYLLFVDLEKAFDRVD</sequence>
<dbReference type="Proteomes" id="UP001148838">
    <property type="component" value="Unassembled WGS sequence"/>
</dbReference>
<evidence type="ECO:0000313" key="2">
    <source>
        <dbReference type="Proteomes" id="UP001148838"/>
    </source>
</evidence>
<dbReference type="PANTHER" id="PTHR47027:SF20">
    <property type="entry name" value="REVERSE TRANSCRIPTASE-LIKE PROTEIN WITH RNA-DIRECTED DNA POLYMERASE DOMAIN"/>
    <property type="match status" value="1"/>
</dbReference>
<comment type="caution">
    <text evidence="1">The sequence shown here is derived from an EMBL/GenBank/DDBJ whole genome shotgun (WGS) entry which is preliminary data.</text>
</comment>
<evidence type="ECO:0000313" key="1">
    <source>
        <dbReference type="EMBL" id="KAJ4433169.1"/>
    </source>
</evidence>
<keyword evidence="2" id="KW-1185">Reference proteome</keyword>
<dbReference type="PANTHER" id="PTHR47027">
    <property type="entry name" value="REVERSE TRANSCRIPTASE DOMAIN-CONTAINING PROTEIN"/>
    <property type="match status" value="1"/>
</dbReference>
<organism evidence="1 2">
    <name type="scientific">Periplaneta americana</name>
    <name type="common">American cockroach</name>
    <name type="synonym">Blatta americana</name>
    <dbReference type="NCBI Taxonomy" id="6978"/>
    <lineage>
        <taxon>Eukaryota</taxon>
        <taxon>Metazoa</taxon>
        <taxon>Ecdysozoa</taxon>
        <taxon>Arthropoda</taxon>
        <taxon>Hexapoda</taxon>
        <taxon>Insecta</taxon>
        <taxon>Pterygota</taxon>
        <taxon>Neoptera</taxon>
        <taxon>Polyneoptera</taxon>
        <taxon>Dictyoptera</taxon>
        <taxon>Blattodea</taxon>
        <taxon>Blattoidea</taxon>
        <taxon>Blattidae</taxon>
        <taxon>Blattinae</taxon>
        <taxon>Periplaneta</taxon>
    </lineage>
</organism>
<accession>A0ABQ8SGC6</accession>
<evidence type="ECO:0008006" key="3">
    <source>
        <dbReference type="Google" id="ProtNLM"/>
    </source>
</evidence>
<dbReference type="EMBL" id="JAJSOF020000027">
    <property type="protein sequence ID" value="KAJ4433169.1"/>
    <property type="molecule type" value="Genomic_DNA"/>
</dbReference>
<proteinExistence type="predicted"/>
<name>A0ABQ8SGC6_PERAM</name>
<protein>
    <recommendedName>
        <fullName evidence="3">Reverse transcriptase domain-containing protein</fullName>
    </recommendedName>
</protein>
<reference evidence="1 2" key="1">
    <citation type="journal article" date="2022" name="Allergy">
        <title>Genome assembly and annotation of Periplaneta americana reveal a comprehensive cockroach allergen profile.</title>
        <authorList>
            <person name="Wang L."/>
            <person name="Xiong Q."/>
            <person name="Saelim N."/>
            <person name="Wang L."/>
            <person name="Nong W."/>
            <person name="Wan A.T."/>
            <person name="Shi M."/>
            <person name="Liu X."/>
            <person name="Cao Q."/>
            <person name="Hui J.H.L."/>
            <person name="Sookrung N."/>
            <person name="Leung T.F."/>
            <person name="Tungtrongchitr A."/>
            <person name="Tsui S.K.W."/>
        </authorList>
    </citation>
    <scope>NUCLEOTIDE SEQUENCE [LARGE SCALE GENOMIC DNA]</scope>
    <source>
        <strain evidence="1">PWHHKU_190912</strain>
    </source>
</reference>